<dbReference type="SMART" id="SM00258">
    <property type="entry name" value="SAND"/>
    <property type="match status" value="1"/>
</dbReference>
<keyword evidence="10" id="KW-1185">Reference proteome</keyword>
<feature type="region of interest" description="Disordered" evidence="7">
    <location>
        <begin position="1"/>
        <end position="26"/>
    </location>
</feature>
<dbReference type="PROSITE" id="PS50864">
    <property type="entry name" value="SAND"/>
    <property type="match status" value="1"/>
</dbReference>
<dbReference type="WBParaSite" id="HPLM_0001009401-mRNA-1">
    <property type="protein sequence ID" value="HPLM_0001009401-mRNA-1"/>
    <property type="gene ID" value="HPLM_0001009401"/>
</dbReference>
<evidence type="ECO:0000256" key="2">
    <source>
        <dbReference type="ARBA" id="ARBA00022833"/>
    </source>
</evidence>
<protein>
    <submittedName>
        <fullName evidence="11">SAND domain-containing protein</fullName>
    </submittedName>
</protein>
<dbReference type="Pfam" id="PF01342">
    <property type="entry name" value="SAND"/>
    <property type="match status" value="1"/>
</dbReference>
<evidence type="ECO:0000256" key="1">
    <source>
        <dbReference type="ARBA" id="ARBA00022723"/>
    </source>
</evidence>
<feature type="region of interest" description="Disordered" evidence="7">
    <location>
        <begin position="349"/>
        <end position="371"/>
    </location>
</feature>
<proteinExistence type="predicted"/>
<keyword evidence="6" id="KW-0539">Nucleus</keyword>
<organism evidence="11">
    <name type="scientific">Haemonchus placei</name>
    <name type="common">Barber's pole worm</name>
    <dbReference type="NCBI Taxonomy" id="6290"/>
    <lineage>
        <taxon>Eukaryota</taxon>
        <taxon>Metazoa</taxon>
        <taxon>Ecdysozoa</taxon>
        <taxon>Nematoda</taxon>
        <taxon>Chromadorea</taxon>
        <taxon>Rhabditida</taxon>
        <taxon>Rhabditina</taxon>
        <taxon>Rhabditomorpha</taxon>
        <taxon>Strongyloidea</taxon>
        <taxon>Trichostrongylidae</taxon>
        <taxon>Haemonchus</taxon>
    </lineage>
</organism>
<accession>A0A158QNB3</accession>
<dbReference type="AlphaFoldDB" id="A0A158QNB3"/>
<evidence type="ECO:0000256" key="7">
    <source>
        <dbReference type="SAM" id="MobiDB-lite"/>
    </source>
</evidence>
<dbReference type="Proteomes" id="UP000268014">
    <property type="component" value="Unassembled WGS sequence"/>
</dbReference>
<dbReference type="InterPro" id="IPR000770">
    <property type="entry name" value="SAND_dom"/>
</dbReference>
<keyword evidence="2" id="KW-0862">Zinc</keyword>
<keyword evidence="1" id="KW-0479">Metal-binding</keyword>
<dbReference type="Pfam" id="PF25892">
    <property type="entry name" value="Spe-44"/>
    <property type="match status" value="1"/>
</dbReference>
<dbReference type="InterPro" id="IPR010919">
    <property type="entry name" value="SAND-like_dom_sf"/>
</dbReference>
<evidence type="ECO:0000256" key="3">
    <source>
        <dbReference type="ARBA" id="ARBA00023015"/>
    </source>
</evidence>
<evidence type="ECO:0000256" key="6">
    <source>
        <dbReference type="ARBA" id="ARBA00023242"/>
    </source>
</evidence>
<keyword evidence="3" id="KW-0805">Transcription regulation</keyword>
<evidence type="ECO:0000313" key="10">
    <source>
        <dbReference type="Proteomes" id="UP000268014"/>
    </source>
</evidence>
<dbReference type="EMBL" id="UZAF01017213">
    <property type="protein sequence ID" value="VDO39179.1"/>
    <property type="molecule type" value="Genomic_DNA"/>
</dbReference>
<reference evidence="9 10" key="2">
    <citation type="submission" date="2018-11" db="EMBL/GenBank/DDBJ databases">
        <authorList>
            <consortium name="Pathogen Informatics"/>
        </authorList>
    </citation>
    <scope>NUCLEOTIDE SEQUENCE [LARGE SCALE GENOMIC DNA]</scope>
    <source>
        <strain evidence="9 10">MHpl1</strain>
    </source>
</reference>
<dbReference type="InterPro" id="IPR059099">
    <property type="entry name" value="GMEB1/2/Spe-44_dom"/>
</dbReference>
<dbReference type="STRING" id="6290.A0A158QNB3"/>
<keyword evidence="4" id="KW-0238">DNA-binding</keyword>
<dbReference type="GO" id="GO:0046872">
    <property type="term" value="F:metal ion binding"/>
    <property type="evidence" value="ECO:0007669"/>
    <property type="project" value="UniProtKB-KW"/>
</dbReference>
<reference evidence="11" key="1">
    <citation type="submission" date="2016-04" db="UniProtKB">
        <authorList>
            <consortium name="WormBaseParasite"/>
        </authorList>
    </citation>
    <scope>IDENTIFICATION</scope>
</reference>
<dbReference type="GO" id="GO:0003677">
    <property type="term" value="F:DNA binding"/>
    <property type="evidence" value="ECO:0007669"/>
    <property type="project" value="UniProtKB-KW"/>
</dbReference>
<feature type="region of interest" description="Disordered" evidence="7">
    <location>
        <begin position="183"/>
        <end position="210"/>
    </location>
</feature>
<dbReference type="Gene3D" id="3.10.390.10">
    <property type="entry name" value="SAND domain-like"/>
    <property type="match status" value="1"/>
</dbReference>
<evidence type="ECO:0000259" key="8">
    <source>
        <dbReference type="PROSITE" id="PS50864"/>
    </source>
</evidence>
<dbReference type="PANTHER" id="PTHR10417">
    <property type="entry name" value="GLUCOCORTICOID MODULATORY ELEMENT-BINDING PROTEIN"/>
    <property type="match status" value="1"/>
</dbReference>
<keyword evidence="5" id="KW-0804">Transcription</keyword>
<evidence type="ECO:0000313" key="9">
    <source>
        <dbReference type="EMBL" id="VDO39179.1"/>
    </source>
</evidence>
<dbReference type="SUPFAM" id="SSF63763">
    <property type="entry name" value="SAND domain-like"/>
    <property type="match status" value="1"/>
</dbReference>
<dbReference type="OrthoDB" id="5792412at2759"/>
<gene>
    <name evidence="9" type="ORF">HPLM_LOCUS10086</name>
</gene>
<dbReference type="OMA" id="HVELFLC"/>
<evidence type="ECO:0000256" key="5">
    <source>
        <dbReference type="ARBA" id="ARBA00023163"/>
    </source>
</evidence>
<evidence type="ECO:0000313" key="11">
    <source>
        <dbReference type="WBParaSite" id="HPLM_0001009401-mRNA-1"/>
    </source>
</evidence>
<evidence type="ECO:0000256" key="4">
    <source>
        <dbReference type="ARBA" id="ARBA00023125"/>
    </source>
</evidence>
<dbReference type="PANTHER" id="PTHR10417:SF4">
    <property type="entry name" value="SAND DOMAIN-CONTAINING PROTEIN-RELATED"/>
    <property type="match status" value="1"/>
</dbReference>
<feature type="domain" description="SAND" evidence="8">
    <location>
        <begin position="21"/>
        <end position="107"/>
    </location>
</feature>
<sequence length="427" mass="47146">MSESLGRDSVSISPPDTVTDEENGAVENVGNGGKFIEVKCGSLTAKMHVELFLCPGIHQACIEFEKEMITPKEFTVRANKDKQKDWKGSIRIGKSNLRSLMEMHSFDFFNHSHFCSAKCQSRNYITPKTRDSDKGRRRSSISQAETNSVQISDLFNSRLFASTGCRFDAGTISQLVGLNSALNNKNDSNVTTSTPTATSTTTNNNNNVNNNNNNTLSLFSLSSLNSTAQDCTEEFVDVDGTTDVKQEPPTPTTEQILRLMITEPISFWNEMNKFGLLDQLVDQLLECLSNVKCAAKTGGLAWAAPALTRVVSVLNMGDQLVNSIHSKPFADLQLNKPRLSMDSVYNGNRKRSIDESSQSSQSRCSPDVKRPRVQYPTNVMTALDMDPRVLQALAQAQLRLSHETERVFMQSVAPLTIPGTLPTPTFD</sequence>
<name>A0A158QNB3_HAEPC</name>
<feature type="compositionally biased region" description="Low complexity" evidence="7">
    <location>
        <begin position="188"/>
        <end position="210"/>
    </location>
</feature>